<evidence type="ECO:0000256" key="3">
    <source>
        <dbReference type="PROSITE-ProRule" id="PRU00708"/>
    </source>
</evidence>
<dbReference type="Gene3D" id="1.25.40.10">
    <property type="entry name" value="Tetratricopeptide repeat domain"/>
    <property type="match status" value="8"/>
</dbReference>
<dbReference type="InterPro" id="IPR050667">
    <property type="entry name" value="PPR-containing_protein"/>
</dbReference>
<dbReference type="Proteomes" id="UP000515121">
    <property type="component" value="Unplaced"/>
</dbReference>
<dbReference type="GeneID" id="111316707"/>
<dbReference type="AlphaFoldDB" id="A0A6P6BBN3"/>
<evidence type="ECO:0000256" key="1">
    <source>
        <dbReference type="ARBA" id="ARBA00007626"/>
    </source>
</evidence>
<keyword evidence="4" id="KW-0732">Signal</keyword>
<name>A0A6P6BBN3_DURZI</name>
<dbReference type="NCBIfam" id="TIGR00756">
    <property type="entry name" value="PPR"/>
    <property type="match status" value="10"/>
</dbReference>
<feature type="repeat" description="PPR" evidence="3">
    <location>
        <begin position="995"/>
        <end position="1029"/>
    </location>
</feature>
<feature type="repeat" description="PPR" evidence="3">
    <location>
        <begin position="752"/>
        <end position="786"/>
    </location>
</feature>
<gene>
    <name evidence="6" type="primary">LOC111316707</name>
</gene>
<feature type="repeat" description="PPR" evidence="3">
    <location>
        <begin position="1170"/>
        <end position="1204"/>
    </location>
</feature>
<dbReference type="RefSeq" id="XP_022774513.1">
    <property type="nucleotide sequence ID" value="XM_022918778.1"/>
</dbReference>
<organism evidence="5 6">
    <name type="scientific">Durio zibethinus</name>
    <name type="common">Durian</name>
    <dbReference type="NCBI Taxonomy" id="66656"/>
    <lineage>
        <taxon>Eukaryota</taxon>
        <taxon>Viridiplantae</taxon>
        <taxon>Streptophyta</taxon>
        <taxon>Embryophyta</taxon>
        <taxon>Tracheophyta</taxon>
        <taxon>Spermatophyta</taxon>
        <taxon>Magnoliopsida</taxon>
        <taxon>eudicotyledons</taxon>
        <taxon>Gunneridae</taxon>
        <taxon>Pentapetalae</taxon>
        <taxon>rosids</taxon>
        <taxon>malvids</taxon>
        <taxon>Malvales</taxon>
        <taxon>Malvaceae</taxon>
        <taxon>Helicteroideae</taxon>
        <taxon>Durio</taxon>
    </lineage>
</organism>
<feature type="repeat" description="PPR" evidence="3">
    <location>
        <begin position="441"/>
        <end position="475"/>
    </location>
</feature>
<reference evidence="6" key="1">
    <citation type="submission" date="2025-08" db="UniProtKB">
        <authorList>
            <consortium name="RefSeq"/>
        </authorList>
    </citation>
    <scope>IDENTIFICATION</scope>
    <source>
        <tissue evidence="6">Fruit stalk</tissue>
    </source>
</reference>
<dbReference type="PROSITE" id="PS51375">
    <property type="entry name" value="PPR"/>
    <property type="match status" value="14"/>
</dbReference>
<dbReference type="Pfam" id="PF13812">
    <property type="entry name" value="PPR_3"/>
    <property type="match status" value="1"/>
</dbReference>
<feature type="repeat" description="PPR" evidence="3">
    <location>
        <begin position="1065"/>
        <end position="1099"/>
    </location>
</feature>
<feature type="repeat" description="PPR" evidence="3">
    <location>
        <begin position="1135"/>
        <end position="1169"/>
    </location>
</feature>
<dbReference type="OrthoDB" id="1000045at2759"/>
<sequence>MRARSSSFTLLFSNILQTLSISSPNKPHLKKVTFLLSPLSTKHNFTSVSDQIKETQINSSSIDSSGIARSIILRCPQLSAKKGRTFRNASLKELMLDISDVIPETARKFRRVSVLKAEDVLEILLGFEFESGKCSFGVRKVGALWEIFKWASEKVKGFKHLPRSCEVMASMLIEERMFKEAELLVLEVEREGILVDIHGIFCSLIEGYVGVSDLESAISVFDKMRKQGLVPSLSCYRAFIDILIARKRTQLAFRVYLDMVEMDVCLSDEEMPVFENVIRLLCEDGRIQEARYLLKKILLGFKPSSLVINEIACAYCEKKDFEDLLRFLVEWKRFPDVIVGNKIIHTLCGNFGVERGDLFLQELELLGFRPNEITFGILIGWSCYEGDLRSAFVYLSQILSRGFKPDLWSYNSLISGVFKEGMWKHAKDILEEMVDGSTCPNLYTYKVLLAGYCKARRFDEAKKIVSQMVNDGLIELSSLEDPLSKAFVVLGLDPLAIRLRRDNDVGFSMAEFFDDLGNGLYLDTDLDEYEKKVSKVLEDSTMPDFNSLIMNEYSSGNFKNAFRLVDEMILWGQEMSISVLSASLKGLGTSLSHSKAVVCLFEKMPKLVNQLDQEVLNMLIQAFCKTGLAYKGMSLFFQMLQRGLIVNSETYTAVMKGLCKRGILSDLYGCWDVARINKWLPALEDCNALLKCLCHQGMLKEALELFDGMLVSNPQMKLELCNIFLENLCISGFVSIAHEMVEELLSRGWILDRVAYSHLVRGLCAEKKFSGAIRVLDSMLAKDLVPCLDVSLTLIPHLCRADKFEAAITLGKISLGEQSAFSSVQRALLKGFCMKGKIGEAGHLFQDISKCLLLDDNIYNMLVQGCCQANNLRLSEELLGVMIRKNICLSIPSYRSWVCMMCSAGRYLSALSLKEFMLGQSQSDSLLIYNILLFYLLSAGNILAVNKVLNELQWKGLRPNEATYDFLVYGFSKCKEVLSAVHYLFTMICKGLRPSSRSLRIVISHLCDLGDLEKALELSREMESRGWIHGSVVQHRIVGDLLSHGKPKEAESFLERMVDKGLIPNTINYDNLIKQFCFYGRLNKAVDLLNIMLKRGNLPDSTSYDSVIHVFCACNKLNRAMDFHNEMLDWDLKPSINTWDMLVCKISQDGRTAEAERLLISMVQLGQTPTKEMYTSVIDRYRSENNLKKASELMQMMQQSGYQPDFDSHWSLISNLSNSRDNNNSSQGFLSRLLSGSGFTWKNRFKTGQQ</sequence>
<evidence type="ECO:0000313" key="6">
    <source>
        <dbReference type="RefSeq" id="XP_022774513.1"/>
    </source>
</evidence>
<proteinExistence type="inferred from homology"/>
<feature type="repeat" description="PPR" evidence="3">
    <location>
        <begin position="960"/>
        <end position="994"/>
    </location>
</feature>
<feature type="repeat" description="PPR" evidence="3">
    <location>
        <begin position="612"/>
        <end position="646"/>
    </location>
</feature>
<dbReference type="Pfam" id="PF13041">
    <property type="entry name" value="PPR_2"/>
    <property type="match status" value="3"/>
</dbReference>
<feature type="repeat" description="PPR" evidence="3">
    <location>
        <begin position="1100"/>
        <end position="1134"/>
    </location>
</feature>
<feature type="repeat" description="PPR" evidence="3">
    <location>
        <begin position="855"/>
        <end position="889"/>
    </location>
</feature>
<dbReference type="Pfam" id="PF01535">
    <property type="entry name" value="PPR"/>
    <property type="match status" value="6"/>
</dbReference>
<dbReference type="InterPro" id="IPR011990">
    <property type="entry name" value="TPR-like_helical_dom_sf"/>
</dbReference>
<dbReference type="InterPro" id="IPR002885">
    <property type="entry name" value="PPR_rpt"/>
</dbReference>
<comment type="similarity">
    <text evidence="1">Belongs to the PPR family. P subfamily.</text>
</comment>
<feature type="repeat" description="PPR" evidence="3">
    <location>
        <begin position="371"/>
        <end position="405"/>
    </location>
</feature>
<dbReference type="KEGG" id="dzi:111316707"/>
<feature type="repeat" description="PPR" evidence="3">
    <location>
        <begin position="406"/>
        <end position="440"/>
    </location>
</feature>
<evidence type="ECO:0000256" key="2">
    <source>
        <dbReference type="ARBA" id="ARBA00022737"/>
    </source>
</evidence>
<evidence type="ECO:0000313" key="5">
    <source>
        <dbReference type="Proteomes" id="UP000515121"/>
    </source>
</evidence>
<protein>
    <submittedName>
        <fullName evidence="6">Pentatricopeptide repeat-containing protein At5g15280, mitochondrial</fullName>
    </submittedName>
</protein>
<dbReference type="PANTHER" id="PTHR47939">
    <property type="entry name" value="MEMBRANE-ASSOCIATED SALT-INDUCIBLE PROTEIN-LIKE"/>
    <property type="match status" value="1"/>
</dbReference>
<feature type="signal peptide" evidence="4">
    <location>
        <begin position="1"/>
        <end position="22"/>
    </location>
</feature>
<keyword evidence="5" id="KW-1185">Reference proteome</keyword>
<feature type="repeat" description="PPR" evidence="3">
    <location>
        <begin position="197"/>
        <end position="231"/>
    </location>
</feature>
<feature type="chain" id="PRO_5028446560" evidence="4">
    <location>
        <begin position="23"/>
        <end position="1250"/>
    </location>
</feature>
<dbReference type="PANTHER" id="PTHR47939:SF6">
    <property type="entry name" value="OS03G0168400 PROTEIN"/>
    <property type="match status" value="1"/>
</dbReference>
<accession>A0A6P6BBN3</accession>
<keyword evidence="2" id="KW-0677">Repeat</keyword>
<feature type="repeat" description="PPR" evidence="3">
    <location>
        <begin position="682"/>
        <end position="716"/>
    </location>
</feature>
<evidence type="ECO:0000256" key="4">
    <source>
        <dbReference type="SAM" id="SignalP"/>
    </source>
</evidence>